<feature type="chain" id="PRO_5019241149" description="DUF4439 domain-containing protein" evidence="1">
    <location>
        <begin position="27"/>
        <end position="289"/>
    </location>
</feature>
<dbReference type="AlphaFoldDB" id="A0A418KIM8"/>
<dbReference type="EMBL" id="QUAL01000380">
    <property type="protein sequence ID" value="RIQ13291.1"/>
    <property type="molecule type" value="Genomic_DNA"/>
</dbReference>
<dbReference type="Proteomes" id="UP000284057">
    <property type="component" value="Unassembled WGS sequence"/>
</dbReference>
<comment type="caution">
    <text evidence="2">The sequence shown here is derived from an EMBL/GenBank/DDBJ whole genome shotgun (WGS) entry which is preliminary data.</text>
</comment>
<accession>A0A418KIM8</accession>
<keyword evidence="1" id="KW-0732">Signal</keyword>
<evidence type="ECO:0008006" key="4">
    <source>
        <dbReference type="Google" id="ProtNLM"/>
    </source>
</evidence>
<proteinExistence type="predicted"/>
<organism evidence="2 3">
    <name type="scientific">Jiangella rhizosphaerae</name>
    <dbReference type="NCBI Taxonomy" id="2293569"/>
    <lineage>
        <taxon>Bacteria</taxon>
        <taxon>Bacillati</taxon>
        <taxon>Actinomycetota</taxon>
        <taxon>Actinomycetes</taxon>
        <taxon>Jiangellales</taxon>
        <taxon>Jiangellaceae</taxon>
        <taxon>Jiangella</taxon>
    </lineage>
</organism>
<evidence type="ECO:0000256" key="1">
    <source>
        <dbReference type="SAM" id="SignalP"/>
    </source>
</evidence>
<reference evidence="2 3" key="1">
    <citation type="submission" date="2018-09" db="EMBL/GenBank/DDBJ databases">
        <title>Isolation, diversity and antifungal activity of actinobacteria from wheat.</title>
        <authorList>
            <person name="Han C."/>
        </authorList>
    </citation>
    <scope>NUCLEOTIDE SEQUENCE [LARGE SCALE GENOMIC DNA]</scope>
    <source>
        <strain evidence="2 3">NEAU-YY265</strain>
    </source>
</reference>
<evidence type="ECO:0000313" key="3">
    <source>
        <dbReference type="Proteomes" id="UP000284057"/>
    </source>
</evidence>
<keyword evidence="3" id="KW-1185">Reference proteome</keyword>
<evidence type="ECO:0000313" key="2">
    <source>
        <dbReference type="EMBL" id="RIQ13291.1"/>
    </source>
</evidence>
<sequence length="289" mass="29902">MLLMHWRRARLVVAATAVLAVAPGCASDPGAPPAPPGEADAAHLALPIEPYLVGPDDAAVLDRATVTLVERCLRRFGEDADLPVPDPGPRLGPTERRYGLTDPAVAATHGYHLAGDATRSGPAPVAVDDTVLLGATTPGATVAGLAVPEGGCVGEASRAVGGAPGSAEIVQRINADSVSGAMTDPRVVAAFAAWSACMADAGYDYDDPWQPPADGWLEDATPSTEEIAVATADVACKESTRLVAIWHHVDVELQEELVAAHEAELALVERDNRRRLEAAREVLADGQAG</sequence>
<gene>
    <name evidence="2" type="ORF">DY240_25925</name>
</gene>
<name>A0A418KIM8_9ACTN</name>
<protein>
    <recommendedName>
        <fullName evidence="4">DUF4439 domain-containing protein</fullName>
    </recommendedName>
</protein>
<feature type="signal peptide" evidence="1">
    <location>
        <begin position="1"/>
        <end position="26"/>
    </location>
</feature>